<dbReference type="Proteomes" id="UP001157502">
    <property type="component" value="Chromosome 10"/>
</dbReference>
<accession>A0ACC2GRA9</accession>
<evidence type="ECO:0000313" key="2">
    <source>
        <dbReference type="Proteomes" id="UP001157502"/>
    </source>
</evidence>
<comment type="caution">
    <text evidence="1">The sequence shown here is derived from an EMBL/GenBank/DDBJ whole genome shotgun (WGS) entry which is preliminary data.</text>
</comment>
<keyword evidence="2" id="KW-1185">Reference proteome</keyword>
<organism evidence="1 2">
    <name type="scientific">Dallia pectoralis</name>
    <name type="common">Alaska blackfish</name>
    <dbReference type="NCBI Taxonomy" id="75939"/>
    <lineage>
        <taxon>Eukaryota</taxon>
        <taxon>Metazoa</taxon>
        <taxon>Chordata</taxon>
        <taxon>Craniata</taxon>
        <taxon>Vertebrata</taxon>
        <taxon>Euteleostomi</taxon>
        <taxon>Actinopterygii</taxon>
        <taxon>Neopterygii</taxon>
        <taxon>Teleostei</taxon>
        <taxon>Protacanthopterygii</taxon>
        <taxon>Esociformes</taxon>
        <taxon>Umbridae</taxon>
        <taxon>Dallia</taxon>
    </lineage>
</organism>
<name>A0ACC2GRA9_DALPE</name>
<proteinExistence type="predicted"/>
<sequence>MFPQEFIISFAESRKISLATMHCYNSMKCLENIIRTQRFLQKTDIPVEFSDLQ</sequence>
<reference evidence="1" key="1">
    <citation type="submission" date="2021-05" db="EMBL/GenBank/DDBJ databases">
        <authorList>
            <person name="Pan Q."/>
            <person name="Jouanno E."/>
            <person name="Zahm M."/>
            <person name="Klopp C."/>
            <person name="Cabau C."/>
            <person name="Louis A."/>
            <person name="Berthelot C."/>
            <person name="Parey E."/>
            <person name="Roest Crollius H."/>
            <person name="Montfort J."/>
            <person name="Robinson-Rechavi M."/>
            <person name="Bouchez O."/>
            <person name="Lampietro C."/>
            <person name="Lopez Roques C."/>
            <person name="Donnadieu C."/>
            <person name="Postlethwait J."/>
            <person name="Bobe J."/>
            <person name="Dillon D."/>
            <person name="Chandos A."/>
            <person name="von Hippel F."/>
            <person name="Guiguen Y."/>
        </authorList>
    </citation>
    <scope>NUCLEOTIDE SEQUENCE</scope>
    <source>
        <strain evidence="1">YG-Jan2019</strain>
    </source>
</reference>
<dbReference type="EMBL" id="CM055737">
    <property type="protein sequence ID" value="KAJ8006182.1"/>
    <property type="molecule type" value="Genomic_DNA"/>
</dbReference>
<gene>
    <name evidence="1" type="ORF">DPEC_G00125580</name>
</gene>
<evidence type="ECO:0000313" key="1">
    <source>
        <dbReference type="EMBL" id="KAJ8006182.1"/>
    </source>
</evidence>
<protein>
    <submittedName>
        <fullName evidence="1">Uncharacterized protein</fullName>
    </submittedName>
</protein>